<dbReference type="GeneID" id="113051813"/>
<feature type="domain" description="Cadherin" evidence="8">
    <location>
        <begin position="277"/>
        <end position="358"/>
    </location>
</feature>
<evidence type="ECO:0000313" key="10">
    <source>
        <dbReference type="RefSeq" id="XP_026071707.1"/>
    </source>
</evidence>
<dbReference type="PANTHER" id="PTHR24027:SF414">
    <property type="entry name" value="CADHERIN-RELATED FAMILY MEMBER 5 ISOFORM X1"/>
    <property type="match status" value="1"/>
</dbReference>
<keyword evidence="3 5" id="KW-0106">Calcium</keyword>
<dbReference type="SUPFAM" id="SSF49313">
    <property type="entry name" value="Cadherin-like"/>
    <property type="match status" value="4"/>
</dbReference>
<sequence length="679" mass="76315">MDIIFKRKSITTIFGCFFALFLHKICFADKICTVPSEPVTIQENNTADTVVVRINTITKDVTLNLTENPGNAFDLKGSELIAKKGLDFETLSGPEELTVQIRCNKTGHRSITLTVIVRVVNINDNPPSFDKSEYTLDVNELTPVNTSIALIEAIDDDSEVLYYSMEPTENRYFRLETMYTPNILVNKILDYDVIQQVKLILHVQDTPPPSQLVEHSFTASATIIVNIIDIDNRPPWFQPCTRVTTGNAKICLSLGYRVRVNLTEKQDGALQFQPGPVYARDGDKSRNEEISYKIVRGNEDNIFQIDEKSGNISMLKPADIAGPISLLVLASQVVNRDQFATTSVTIEVMKKSRNAPKFEKDRYEGYVYSNSGPENMVLRDRTSNRPIKVRARDEDFASGINPDVRYEVQYSSYVNITTDGFILLKKAVRTDSFALQLRAVDVSTGEIGTASLSVTVVPSVGVQSPDEGYRAGDMALLGFVMAALLVLCLIVIGYLISRVKKGNPDAFKSEVSIFSSKLRDTGRSRSKRAELRERLDAVQAARVRVIPRKRQRHCSSCGLQTHTTHSHHSPAGQARGKANKHKVKSILAKERRKDDRQKTVWFKEREDSSDIEVEIIPDNIGLTPEEDMEKIEWDFASTQTEDSEMELGELTMLNIQDLSSRETAISDSREELNTERRDQ</sequence>
<evidence type="ECO:0000256" key="6">
    <source>
        <dbReference type="SAM" id="MobiDB-lite"/>
    </source>
</evidence>
<evidence type="ECO:0000256" key="3">
    <source>
        <dbReference type="ARBA" id="ARBA00022837"/>
    </source>
</evidence>
<evidence type="ECO:0000259" key="8">
    <source>
        <dbReference type="PROSITE" id="PS50268"/>
    </source>
</evidence>
<dbReference type="GO" id="GO:0008013">
    <property type="term" value="F:beta-catenin binding"/>
    <property type="evidence" value="ECO:0007669"/>
    <property type="project" value="TreeGrafter"/>
</dbReference>
<evidence type="ECO:0000256" key="4">
    <source>
        <dbReference type="ARBA" id="ARBA00023136"/>
    </source>
</evidence>
<dbReference type="GO" id="GO:0005509">
    <property type="term" value="F:calcium ion binding"/>
    <property type="evidence" value="ECO:0007669"/>
    <property type="project" value="UniProtKB-UniRule"/>
</dbReference>
<feature type="compositionally biased region" description="Basic and acidic residues" evidence="6">
    <location>
        <begin position="667"/>
        <end position="679"/>
    </location>
</feature>
<dbReference type="GO" id="GO:0007156">
    <property type="term" value="P:homophilic cell adhesion via plasma membrane adhesion molecules"/>
    <property type="evidence" value="ECO:0007669"/>
    <property type="project" value="InterPro"/>
</dbReference>
<dbReference type="PRINTS" id="PR00205">
    <property type="entry name" value="CADHERIN"/>
</dbReference>
<dbReference type="GO" id="GO:0044331">
    <property type="term" value="P:cell-cell adhesion mediated by cadherin"/>
    <property type="evidence" value="ECO:0007669"/>
    <property type="project" value="TreeGrafter"/>
</dbReference>
<keyword evidence="4 7" id="KW-0472">Membrane</keyword>
<proteinExistence type="predicted"/>
<dbReference type="SMART" id="SM00112">
    <property type="entry name" value="CA"/>
    <property type="match status" value="3"/>
</dbReference>
<evidence type="ECO:0000256" key="1">
    <source>
        <dbReference type="ARBA" id="ARBA00004370"/>
    </source>
</evidence>
<dbReference type="Pfam" id="PF00028">
    <property type="entry name" value="Cadherin"/>
    <property type="match status" value="1"/>
</dbReference>
<feature type="transmembrane region" description="Helical" evidence="7">
    <location>
        <begin position="474"/>
        <end position="496"/>
    </location>
</feature>
<dbReference type="PROSITE" id="PS50268">
    <property type="entry name" value="CADHERIN_2"/>
    <property type="match status" value="3"/>
</dbReference>
<dbReference type="InterPro" id="IPR015919">
    <property type="entry name" value="Cadherin-like_sf"/>
</dbReference>
<dbReference type="InterPro" id="IPR002126">
    <property type="entry name" value="Cadherin-like_dom"/>
</dbReference>
<dbReference type="GO" id="GO:0016342">
    <property type="term" value="C:catenin complex"/>
    <property type="evidence" value="ECO:0007669"/>
    <property type="project" value="TreeGrafter"/>
</dbReference>
<keyword evidence="9" id="KW-1185">Reference proteome</keyword>
<dbReference type="InterPro" id="IPR039808">
    <property type="entry name" value="Cadherin"/>
</dbReference>
<evidence type="ECO:0000256" key="2">
    <source>
        <dbReference type="ARBA" id="ARBA00022737"/>
    </source>
</evidence>
<organism evidence="9 10">
    <name type="scientific">Carassius auratus</name>
    <name type="common">Goldfish</name>
    <dbReference type="NCBI Taxonomy" id="7957"/>
    <lineage>
        <taxon>Eukaryota</taxon>
        <taxon>Metazoa</taxon>
        <taxon>Chordata</taxon>
        <taxon>Craniata</taxon>
        <taxon>Vertebrata</taxon>
        <taxon>Euteleostomi</taxon>
        <taxon>Actinopterygii</taxon>
        <taxon>Neopterygii</taxon>
        <taxon>Teleostei</taxon>
        <taxon>Ostariophysi</taxon>
        <taxon>Cypriniformes</taxon>
        <taxon>Cyprinidae</taxon>
        <taxon>Cyprininae</taxon>
        <taxon>Carassius</taxon>
    </lineage>
</organism>
<evidence type="ECO:0000313" key="9">
    <source>
        <dbReference type="Proteomes" id="UP000515129"/>
    </source>
</evidence>
<dbReference type="GO" id="GO:0016339">
    <property type="term" value="P:calcium-dependent cell-cell adhesion via plasma membrane cell adhesion molecules"/>
    <property type="evidence" value="ECO:0007669"/>
    <property type="project" value="TreeGrafter"/>
</dbReference>
<dbReference type="RefSeq" id="XP_026071707.1">
    <property type="nucleotide sequence ID" value="XM_026215922.1"/>
</dbReference>
<gene>
    <name evidence="10" type="primary">LOC113051813</name>
</gene>
<evidence type="ECO:0000256" key="7">
    <source>
        <dbReference type="SAM" id="Phobius"/>
    </source>
</evidence>
<dbReference type="GO" id="GO:0016477">
    <property type="term" value="P:cell migration"/>
    <property type="evidence" value="ECO:0007669"/>
    <property type="project" value="TreeGrafter"/>
</dbReference>
<feature type="region of interest" description="Disordered" evidence="6">
    <location>
        <begin position="658"/>
        <end position="679"/>
    </location>
</feature>
<keyword evidence="7" id="KW-0812">Transmembrane</keyword>
<protein>
    <submittedName>
        <fullName evidence="10">Cadherin-related family member 5-like isoform X3</fullName>
    </submittedName>
</protein>
<dbReference type="CDD" id="cd11304">
    <property type="entry name" value="Cadherin_repeat"/>
    <property type="match status" value="2"/>
</dbReference>
<feature type="domain" description="Cadherin" evidence="8">
    <location>
        <begin position="130"/>
        <end position="237"/>
    </location>
</feature>
<dbReference type="GO" id="GO:0007043">
    <property type="term" value="P:cell-cell junction assembly"/>
    <property type="evidence" value="ECO:0007669"/>
    <property type="project" value="TreeGrafter"/>
</dbReference>
<dbReference type="Proteomes" id="UP000515129">
    <property type="component" value="Chromosome 32"/>
</dbReference>
<feature type="region of interest" description="Disordered" evidence="6">
    <location>
        <begin position="558"/>
        <end position="582"/>
    </location>
</feature>
<keyword evidence="7" id="KW-1133">Transmembrane helix</keyword>
<dbReference type="GO" id="GO:0045296">
    <property type="term" value="F:cadherin binding"/>
    <property type="evidence" value="ECO:0007669"/>
    <property type="project" value="TreeGrafter"/>
</dbReference>
<keyword evidence="2" id="KW-0677">Repeat</keyword>
<dbReference type="Gene3D" id="2.60.40.60">
    <property type="entry name" value="Cadherins"/>
    <property type="match status" value="4"/>
</dbReference>
<dbReference type="GO" id="GO:0034332">
    <property type="term" value="P:adherens junction organization"/>
    <property type="evidence" value="ECO:0007669"/>
    <property type="project" value="TreeGrafter"/>
</dbReference>
<dbReference type="GO" id="GO:0000902">
    <property type="term" value="P:cell morphogenesis"/>
    <property type="evidence" value="ECO:0007669"/>
    <property type="project" value="TreeGrafter"/>
</dbReference>
<name>A0A6P6KKQ7_CARAU</name>
<comment type="subcellular location">
    <subcellularLocation>
        <location evidence="1">Membrane</location>
    </subcellularLocation>
</comment>
<reference evidence="10" key="1">
    <citation type="submission" date="2025-08" db="UniProtKB">
        <authorList>
            <consortium name="RefSeq"/>
        </authorList>
    </citation>
    <scope>IDENTIFICATION</scope>
    <source>
        <strain evidence="10">Wakin</strain>
        <tissue evidence="10">Muscle</tissue>
    </source>
</reference>
<accession>A0A6P6KKQ7</accession>
<dbReference type="AlphaFoldDB" id="A0A6P6KKQ7"/>
<evidence type="ECO:0000256" key="5">
    <source>
        <dbReference type="PROSITE-ProRule" id="PRU00043"/>
    </source>
</evidence>
<dbReference type="GO" id="GO:0005912">
    <property type="term" value="C:adherens junction"/>
    <property type="evidence" value="ECO:0007669"/>
    <property type="project" value="TreeGrafter"/>
</dbReference>
<dbReference type="PANTHER" id="PTHR24027">
    <property type="entry name" value="CADHERIN-23"/>
    <property type="match status" value="1"/>
</dbReference>
<feature type="domain" description="Cadherin" evidence="8">
    <location>
        <begin position="33"/>
        <end position="129"/>
    </location>
</feature>